<accession>A0A0J1ITE9</accession>
<keyword evidence="2 7" id="KW-0540">Nuclease</keyword>
<evidence type="ECO:0000256" key="1">
    <source>
        <dbReference type="ARBA" id="ARBA00001966"/>
    </source>
</evidence>
<dbReference type="GO" id="GO:0043139">
    <property type="term" value="F:5'-3' DNA helicase activity"/>
    <property type="evidence" value="ECO:0007669"/>
    <property type="project" value="UniProtKB-EC"/>
</dbReference>
<dbReference type="PROSITE" id="PS51192">
    <property type="entry name" value="HELICASE_ATP_BIND_1"/>
    <property type="match status" value="1"/>
</dbReference>
<dbReference type="GO" id="GO:0016887">
    <property type="term" value="F:ATP hydrolysis activity"/>
    <property type="evidence" value="ECO:0007669"/>
    <property type="project" value="RHEA"/>
</dbReference>
<dbReference type="SMART" id="SM00491">
    <property type="entry name" value="HELICc2"/>
    <property type="match status" value="1"/>
</dbReference>
<evidence type="ECO:0000259" key="10">
    <source>
        <dbReference type="PROSITE" id="PS51194"/>
    </source>
</evidence>
<dbReference type="PROSITE" id="PS51193">
    <property type="entry name" value="HELICASE_ATP_BIND_2"/>
    <property type="match status" value="1"/>
</dbReference>
<dbReference type="InterPro" id="IPR011545">
    <property type="entry name" value="DEAD/DEAH_box_helicase_dom"/>
</dbReference>
<dbReference type="STRING" id="476652.DEAC_c03290"/>
<evidence type="ECO:0000256" key="4">
    <source>
        <dbReference type="ARBA" id="ARBA00022801"/>
    </source>
</evidence>
<evidence type="ECO:0000256" key="5">
    <source>
        <dbReference type="ARBA" id="ARBA00022840"/>
    </source>
</evidence>
<comment type="cofactor">
    <cofactor evidence="1">
        <name>[4Fe-4S] cluster</name>
        <dbReference type="ChEBI" id="CHEBI:49883"/>
    </cofactor>
</comment>
<keyword evidence="4 7" id="KW-0378">Hydrolase</keyword>
<dbReference type="GO" id="GO:0003676">
    <property type="term" value="F:nucleic acid binding"/>
    <property type="evidence" value="ECO:0007669"/>
    <property type="project" value="InterPro"/>
</dbReference>
<evidence type="ECO:0000313" key="11">
    <source>
        <dbReference type="EMBL" id="KLU67921.1"/>
    </source>
</evidence>
<keyword evidence="3 7" id="KW-0547">Nucleotide-binding</keyword>
<dbReference type="SUPFAM" id="SSF52540">
    <property type="entry name" value="P-loop containing nucleoside triphosphate hydrolases"/>
    <property type="match status" value="1"/>
</dbReference>
<comment type="similarity">
    <text evidence="7">Belongs to the helicase family. DinG subfamily. Type 2 sub-subfamily.</text>
</comment>
<dbReference type="GO" id="GO:0006139">
    <property type="term" value="P:nucleobase-containing compound metabolic process"/>
    <property type="evidence" value="ECO:0007669"/>
    <property type="project" value="InterPro"/>
</dbReference>
<evidence type="ECO:0000256" key="2">
    <source>
        <dbReference type="ARBA" id="ARBA00022722"/>
    </source>
</evidence>
<dbReference type="PROSITE" id="PS51194">
    <property type="entry name" value="HELICASE_CTER"/>
    <property type="match status" value="1"/>
</dbReference>
<evidence type="ECO:0000313" key="12">
    <source>
        <dbReference type="Proteomes" id="UP000036356"/>
    </source>
</evidence>
<keyword evidence="7" id="KW-0269">Exonuclease</keyword>
<protein>
    <recommendedName>
        <fullName evidence="7">3'-5' exonuclease DinG</fullName>
        <ecNumber evidence="7">3.1.-.-</ecNumber>
    </recommendedName>
</protein>
<dbReference type="GO" id="GO:0005524">
    <property type="term" value="F:ATP binding"/>
    <property type="evidence" value="ECO:0007669"/>
    <property type="project" value="UniProtKB-UniRule"/>
</dbReference>
<dbReference type="Pfam" id="PF00270">
    <property type="entry name" value="DEAD"/>
    <property type="match status" value="1"/>
</dbReference>
<dbReference type="PANTHER" id="PTHR11472:SF34">
    <property type="entry name" value="REGULATOR OF TELOMERE ELONGATION HELICASE 1"/>
    <property type="match status" value="1"/>
</dbReference>
<dbReference type="InterPro" id="IPR014013">
    <property type="entry name" value="Helic_SF1/SF2_ATP-bd_DinG/Rad3"/>
</dbReference>
<dbReference type="EC" id="3.1.-.-" evidence="7"/>
<dbReference type="PATRIC" id="fig|476652.3.peg.330"/>
<dbReference type="Proteomes" id="UP000036356">
    <property type="component" value="Unassembled WGS sequence"/>
</dbReference>
<dbReference type="AlphaFoldDB" id="A0A0J1ITE9"/>
<dbReference type="InterPro" id="IPR012337">
    <property type="entry name" value="RNaseH-like_sf"/>
</dbReference>
<reference evidence="11 12" key="1">
    <citation type="submission" date="2015-06" db="EMBL/GenBank/DDBJ databases">
        <title>Draft genome of the moderately acidophilic sulfate reducer Candidatus Desulfosporosinus acididurans strain M1.</title>
        <authorList>
            <person name="Poehlein A."/>
            <person name="Petzsch P."/>
            <person name="Johnson B.D."/>
            <person name="Schloemann M."/>
            <person name="Daniel R."/>
            <person name="Muehling M."/>
        </authorList>
    </citation>
    <scope>NUCLEOTIDE SEQUENCE [LARGE SCALE GENOMIC DNA]</scope>
    <source>
        <strain evidence="11 12">M1</strain>
    </source>
</reference>
<dbReference type="InterPro" id="IPR001650">
    <property type="entry name" value="Helicase_C-like"/>
</dbReference>
<keyword evidence="12" id="KW-1185">Reference proteome</keyword>
<keyword evidence="5 7" id="KW-0067">ATP-binding</keyword>
<dbReference type="SUPFAM" id="SSF53098">
    <property type="entry name" value="Ribonuclease H-like"/>
    <property type="match status" value="1"/>
</dbReference>
<name>A0A0J1ITE9_9FIRM</name>
<dbReference type="InterPro" id="IPR006310">
    <property type="entry name" value="DinG"/>
</dbReference>
<gene>
    <name evidence="7" type="primary">dinG</name>
    <name evidence="11" type="ORF">DEAC_c03290</name>
</gene>
<evidence type="ECO:0000256" key="3">
    <source>
        <dbReference type="ARBA" id="ARBA00022741"/>
    </source>
</evidence>
<dbReference type="InterPro" id="IPR027417">
    <property type="entry name" value="P-loop_NTPase"/>
</dbReference>
<dbReference type="Pfam" id="PF13307">
    <property type="entry name" value="Helicase_C_2"/>
    <property type="match status" value="1"/>
</dbReference>
<dbReference type="Gene3D" id="3.40.50.300">
    <property type="entry name" value="P-loop containing nucleotide triphosphate hydrolases"/>
    <property type="match status" value="2"/>
</dbReference>
<evidence type="ECO:0000256" key="7">
    <source>
        <dbReference type="HAMAP-Rule" id="MF_02206"/>
    </source>
</evidence>
<evidence type="ECO:0000259" key="8">
    <source>
        <dbReference type="PROSITE" id="PS51192"/>
    </source>
</evidence>
<dbReference type="InterPro" id="IPR045028">
    <property type="entry name" value="DinG/Rad3-like"/>
</dbReference>
<feature type="domain" description="Helicase ATP-binding" evidence="9">
    <location>
        <begin position="233"/>
        <end position="515"/>
    </location>
</feature>
<evidence type="ECO:0000259" key="9">
    <source>
        <dbReference type="PROSITE" id="PS51193"/>
    </source>
</evidence>
<comment type="function">
    <text evidence="7">3'-5' exonuclease.</text>
</comment>
<feature type="domain" description="Helicase C-terminal" evidence="10">
    <location>
        <begin position="720"/>
        <end position="900"/>
    </location>
</feature>
<organism evidence="11 12">
    <name type="scientific">Desulfosporosinus acididurans</name>
    <dbReference type="NCBI Taxonomy" id="476652"/>
    <lineage>
        <taxon>Bacteria</taxon>
        <taxon>Bacillati</taxon>
        <taxon>Bacillota</taxon>
        <taxon>Clostridia</taxon>
        <taxon>Eubacteriales</taxon>
        <taxon>Desulfitobacteriaceae</taxon>
        <taxon>Desulfosporosinus</taxon>
    </lineage>
</organism>
<dbReference type="PANTHER" id="PTHR11472">
    <property type="entry name" value="DNA REPAIR DEAD HELICASE RAD3/XP-D SUBFAMILY MEMBER"/>
    <property type="match status" value="1"/>
</dbReference>
<comment type="caution">
    <text evidence="11">The sequence shown here is derived from an EMBL/GenBank/DDBJ whole genome shotgun (WGS) entry which is preliminary data.</text>
</comment>
<comment type="catalytic activity">
    <reaction evidence="6">
        <text>ATP + H2O = ADP + phosphate + H(+)</text>
        <dbReference type="Rhea" id="RHEA:13065"/>
        <dbReference type="ChEBI" id="CHEBI:15377"/>
        <dbReference type="ChEBI" id="CHEBI:15378"/>
        <dbReference type="ChEBI" id="CHEBI:30616"/>
        <dbReference type="ChEBI" id="CHEBI:43474"/>
        <dbReference type="ChEBI" id="CHEBI:456216"/>
        <dbReference type="EC" id="5.6.2.3"/>
    </reaction>
</comment>
<dbReference type="EMBL" id="LDZY01000001">
    <property type="protein sequence ID" value="KLU67921.1"/>
    <property type="molecule type" value="Genomic_DNA"/>
</dbReference>
<dbReference type="InterPro" id="IPR006555">
    <property type="entry name" value="ATP-dep_Helicase_C"/>
</dbReference>
<dbReference type="InterPro" id="IPR036397">
    <property type="entry name" value="RNaseH_sf"/>
</dbReference>
<feature type="domain" description="Helicase ATP-binding" evidence="8">
    <location>
        <begin position="255"/>
        <end position="463"/>
    </location>
</feature>
<dbReference type="GO" id="GO:0008408">
    <property type="term" value="F:3'-5' exonuclease activity"/>
    <property type="evidence" value="ECO:0007669"/>
    <property type="project" value="UniProtKB-UniRule"/>
</dbReference>
<evidence type="ECO:0000256" key="6">
    <source>
        <dbReference type="ARBA" id="ARBA00048954"/>
    </source>
</evidence>
<feature type="binding site" evidence="7">
    <location>
        <begin position="268"/>
        <end position="275"/>
    </location>
    <ligand>
        <name>ATP</name>
        <dbReference type="ChEBI" id="CHEBI:30616"/>
    </ligand>
</feature>
<dbReference type="SMART" id="SM00487">
    <property type="entry name" value="DEXDc"/>
    <property type="match status" value="1"/>
</dbReference>
<feature type="short sequence motif" description="DEAH box" evidence="7">
    <location>
        <begin position="449"/>
        <end position="452"/>
    </location>
</feature>
<dbReference type="InterPro" id="IPR014001">
    <property type="entry name" value="Helicase_ATP-bd"/>
</dbReference>
<dbReference type="HAMAP" id="MF_02206">
    <property type="entry name" value="DinG_exonucl"/>
    <property type="match status" value="1"/>
</dbReference>
<dbReference type="Gene3D" id="3.30.420.10">
    <property type="entry name" value="Ribonuclease H-like superfamily/Ribonuclease H"/>
    <property type="match status" value="1"/>
</dbReference>
<dbReference type="RefSeq" id="WP_047808252.1">
    <property type="nucleotide sequence ID" value="NZ_LDZY01000001.1"/>
</dbReference>
<proteinExistence type="inferred from homology"/>
<sequence length="911" mass="104825">MVHYDIVVFHIETAFQEDKNEEILEFAALRIHDGRVQKSLLFGQSVEEGPFGIASLSKRRQEIIEFFADTVLIGHQGTLGLRNLERTLNVYFEQVYWDTLDLARIFFPTLQDYRLLYLAEILRLAQEEELNSFSAERKAFLTWKLFEACREKGREYDLSFFDQAQYFIEGWSGKGFFDDLRREITTRFSDRRIQTDLVLAPISEGLFSQNQGHNQKIPDSMNWVIECFSQNGILEQSLPGYECRLGQMKMARLIAEGFSSAHHVVVEAGTGTGKSFAYLLPSLWFARKTGRKVVIATHTIPLQEQLQKKDIPVLEKVLPFSFRSSVLKGKGNYCCLKKWLSCLSNSSEIKGRDQKLAILSTLVWLRETLTGDIQELAKVPGLIALWPTLNADHEMCNPSKCSKAGVCFLLRARKKAEEADVLIVNHSLLFSDLKTDYNVLPEYHQLVIDEAHQIYQTALQNLGSELSQESIFRTTEAIFRKPGPSFYGSMKQRWLSLTERVPIVAWDSFEKHLDNIPELSLRITEQAQELFQLFEDILGPNRTFRFVPNHTNLSWWKLLLIQIENLSGRIKSLATVFQNLTSILSGEESDEIEELRYVIATHLRELQEIQETLALAINVHNPEQVTWLERSSRLYLKTSPIRVDEILKEKIFDRLETVILTSATLSIANSFNHFLQDIGLSLRTKTAVVDSPFDFDKQMNFYILKNSSTSQVSDQEKLANLSEIILEVVKRMQGRTLVLFTAHKLLQETYEVLQPRLKRIEIDTLAQGVHGERTTLLETFKRNSKSVLLGANSFWEGIDIPGETLSCVILVKLPFWPPSLPLIEARSEFLKAQGRDPFRELLLPEAVIRFKQGFGRLIRSKEDRGFVILLDDRVINKYYGKYFLNSLPVKTHFRGDGNLLYEKIDEWLLGI</sequence>